<accession>A0A1B8QGL4</accession>
<dbReference type="Proteomes" id="UP000092616">
    <property type="component" value="Unassembled WGS sequence"/>
</dbReference>
<comment type="caution">
    <text evidence="1">The sequence shown here is derived from an EMBL/GenBank/DDBJ whole genome shotgun (WGS) entry which is preliminary data.</text>
</comment>
<protein>
    <submittedName>
        <fullName evidence="1">Uncharacterized protein</fullName>
    </submittedName>
</protein>
<keyword evidence="2" id="KW-1185">Reference proteome</keyword>
<evidence type="ECO:0000313" key="1">
    <source>
        <dbReference type="EMBL" id="OBX81368.1"/>
    </source>
</evidence>
<evidence type="ECO:0000313" key="2">
    <source>
        <dbReference type="Proteomes" id="UP000092616"/>
    </source>
</evidence>
<reference evidence="1 2" key="1">
    <citation type="submission" date="2016-06" db="EMBL/GenBank/DDBJ databases">
        <title>Draft genome of Moraxella atlantae CCUG 59586.</title>
        <authorList>
            <person name="Salva-Serra F."/>
            <person name="Engstrom-Jakobsson H."/>
            <person name="Thorell K."/>
            <person name="Gonzales-Siles L."/>
            <person name="Karlsson R."/>
            <person name="Boulund F."/>
            <person name="Engstrand L."/>
            <person name="Kristiansson E."/>
            <person name="Moore E."/>
        </authorList>
    </citation>
    <scope>NUCLEOTIDE SEQUENCE [LARGE SCALE GENOMIC DNA]</scope>
    <source>
        <strain evidence="1 2">CCUG 59586</strain>
    </source>
</reference>
<organism evidence="1 2">
    <name type="scientific">Faucicola atlantae</name>
    <dbReference type="NCBI Taxonomy" id="34059"/>
    <lineage>
        <taxon>Bacteria</taxon>
        <taxon>Pseudomonadati</taxon>
        <taxon>Pseudomonadota</taxon>
        <taxon>Gammaproteobacteria</taxon>
        <taxon>Moraxellales</taxon>
        <taxon>Moraxellaceae</taxon>
        <taxon>Faucicola</taxon>
    </lineage>
</organism>
<proteinExistence type="predicted"/>
<gene>
    <name evidence="1" type="ORF">A9306_06465</name>
</gene>
<dbReference type="EMBL" id="LZNA01000026">
    <property type="protein sequence ID" value="OBX81368.1"/>
    <property type="molecule type" value="Genomic_DNA"/>
</dbReference>
<sequence length="85" mass="8635">MQAKHRAPHFGVPATVAAAGSMVSNAVINWLADRLLTVVGVESKSPVFSAYTPTLAGGKGSLSLSSSSPQAVKNKLAAMPSVNSL</sequence>
<name>A0A1B8QGL4_9GAMM</name>
<dbReference type="RefSeq" id="WP_067336165.1">
    <property type="nucleotide sequence ID" value="NZ_LZNA01000026.1"/>
</dbReference>
<dbReference type="AlphaFoldDB" id="A0A1B8QGL4"/>